<dbReference type="InterPro" id="IPR050808">
    <property type="entry name" value="Phage_Integrase"/>
</dbReference>
<dbReference type="RefSeq" id="WP_148074354.1">
    <property type="nucleotide sequence ID" value="NZ_CP042913.1"/>
</dbReference>
<dbReference type="SUPFAM" id="SSF56349">
    <property type="entry name" value="DNA breaking-rejoining enzymes"/>
    <property type="match status" value="1"/>
</dbReference>
<dbReference type="Gene3D" id="1.10.443.10">
    <property type="entry name" value="Intergrase catalytic core"/>
    <property type="match status" value="1"/>
</dbReference>
<dbReference type="Pfam" id="PF00589">
    <property type="entry name" value="Phage_integrase"/>
    <property type="match status" value="1"/>
</dbReference>
<evidence type="ECO:0000256" key="2">
    <source>
        <dbReference type="ARBA" id="ARBA00022908"/>
    </source>
</evidence>
<dbReference type="PANTHER" id="PTHR30629:SF2">
    <property type="entry name" value="PROPHAGE INTEGRASE INTS-RELATED"/>
    <property type="match status" value="1"/>
</dbReference>
<proteinExistence type="inferred from homology"/>
<evidence type="ECO:0000313" key="8">
    <source>
        <dbReference type="EMBL" id="QEG35916.1"/>
    </source>
</evidence>
<dbReference type="PANTHER" id="PTHR30629">
    <property type="entry name" value="PROPHAGE INTEGRASE"/>
    <property type="match status" value="1"/>
</dbReference>
<organism evidence="8 9">
    <name type="scientific">Bythopirellula goksoeyrii</name>
    <dbReference type="NCBI Taxonomy" id="1400387"/>
    <lineage>
        <taxon>Bacteria</taxon>
        <taxon>Pseudomonadati</taxon>
        <taxon>Planctomycetota</taxon>
        <taxon>Planctomycetia</taxon>
        <taxon>Pirellulales</taxon>
        <taxon>Lacipirellulaceae</taxon>
        <taxon>Bythopirellula</taxon>
    </lineage>
</organism>
<dbReference type="PROSITE" id="PS51898">
    <property type="entry name" value="TYR_RECOMBINASE"/>
    <property type="match status" value="1"/>
</dbReference>
<dbReference type="InterPro" id="IPR002104">
    <property type="entry name" value="Integrase_catalytic"/>
</dbReference>
<dbReference type="InterPro" id="IPR011010">
    <property type="entry name" value="DNA_brk_join_enz"/>
</dbReference>
<dbReference type="PROSITE" id="PS51900">
    <property type="entry name" value="CB"/>
    <property type="match status" value="1"/>
</dbReference>
<keyword evidence="3 5" id="KW-0238">DNA-binding</keyword>
<dbReference type="EMBL" id="CP042913">
    <property type="protein sequence ID" value="QEG35916.1"/>
    <property type="molecule type" value="Genomic_DNA"/>
</dbReference>
<reference evidence="8 9" key="1">
    <citation type="submission" date="2019-08" db="EMBL/GenBank/DDBJ databases">
        <title>Deep-cultivation of Planctomycetes and their phenomic and genomic characterization uncovers novel biology.</title>
        <authorList>
            <person name="Wiegand S."/>
            <person name="Jogler M."/>
            <person name="Boedeker C."/>
            <person name="Pinto D."/>
            <person name="Vollmers J."/>
            <person name="Rivas-Marin E."/>
            <person name="Kohn T."/>
            <person name="Peeters S.H."/>
            <person name="Heuer A."/>
            <person name="Rast P."/>
            <person name="Oberbeckmann S."/>
            <person name="Bunk B."/>
            <person name="Jeske O."/>
            <person name="Meyerdierks A."/>
            <person name="Storesund J.E."/>
            <person name="Kallscheuer N."/>
            <person name="Luecker S."/>
            <person name="Lage O.M."/>
            <person name="Pohl T."/>
            <person name="Merkel B.J."/>
            <person name="Hornburger P."/>
            <person name="Mueller R.-W."/>
            <person name="Bruemmer F."/>
            <person name="Labrenz M."/>
            <person name="Spormann A.M."/>
            <person name="Op den Camp H."/>
            <person name="Overmann J."/>
            <person name="Amann R."/>
            <person name="Jetten M.S.M."/>
            <person name="Mascher T."/>
            <person name="Medema M.H."/>
            <person name="Devos D.P."/>
            <person name="Kaster A.-K."/>
            <person name="Ovreas L."/>
            <person name="Rohde M."/>
            <person name="Galperin M.Y."/>
            <person name="Jogler C."/>
        </authorList>
    </citation>
    <scope>NUCLEOTIDE SEQUENCE [LARGE SCALE GENOMIC DNA]</scope>
    <source>
        <strain evidence="8 9">Pr1d</strain>
    </source>
</reference>
<dbReference type="GO" id="GO:0006310">
    <property type="term" value="P:DNA recombination"/>
    <property type="evidence" value="ECO:0007669"/>
    <property type="project" value="UniProtKB-KW"/>
</dbReference>
<evidence type="ECO:0000256" key="5">
    <source>
        <dbReference type="PROSITE-ProRule" id="PRU01248"/>
    </source>
</evidence>
<evidence type="ECO:0000256" key="4">
    <source>
        <dbReference type="ARBA" id="ARBA00023172"/>
    </source>
</evidence>
<gene>
    <name evidence="8" type="primary">xerD_4</name>
    <name evidence="8" type="ORF">Pr1d_32230</name>
</gene>
<dbReference type="InterPro" id="IPR013762">
    <property type="entry name" value="Integrase-like_cat_sf"/>
</dbReference>
<name>A0A5B9QG65_9BACT</name>
<accession>A0A5B9QG65</accession>
<dbReference type="OrthoDB" id="255290at2"/>
<keyword evidence="9" id="KW-1185">Reference proteome</keyword>
<dbReference type="Gene3D" id="1.10.150.130">
    <property type="match status" value="1"/>
</dbReference>
<dbReference type="Proteomes" id="UP000323917">
    <property type="component" value="Chromosome"/>
</dbReference>
<keyword evidence="2" id="KW-0229">DNA integration</keyword>
<evidence type="ECO:0000256" key="3">
    <source>
        <dbReference type="ARBA" id="ARBA00023125"/>
    </source>
</evidence>
<evidence type="ECO:0000313" key="9">
    <source>
        <dbReference type="Proteomes" id="UP000323917"/>
    </source>
</evidence>
<dbReference type="InterPro" id="IPR044068">
    <property type="entry name" value="CB"/>
</dbReference>
<sequence length="336" mass="38693">MRRPFFRKQTRSWYVWVGKKLINLGKEKKLALVKFEQLNSCSSSDASLEPVVSVLNRFLAWTCNNRSQKTYRWYKDFLRSFAQHIGKSLRVTDLTADHVDTWIEAEFPSASDSTIRGAMGAVQRAMNWAVGRRLLQYSPLVGLERPAGGRRELLLSDEDCKRIFAATRDEPFRNVLKVLFATGCRPQEARLVCGEYFDRQEKRWIFPLKESKGKKYRRVIYLPEDIVQLTDQLLEHNATGPLLRNSLNEPWTANAVRCRFRRLAIKLKLPGLCAYTVRHTFCTNKLKSGVDPVTLSILMGHRDTTMVARVYSHLEAVPKHLHTALNKECINSTFSG</sequence>
<keyword evidence="4" id="KW-0233">DNA recombination</keyword>
<comment type="similarity">
    <text evidence="1">Belongs to the 'phage' integrase family.</text>
</comment>
<dbReference type="AlphaFoldDB" id="A0A5B9QG65"/>
<evidence type="ECO:0000259" key="7">
    <source>
        <dbReference type="PROSITE" id="PS51900"/>
    </source>
</evidence>
<feature type="domain" description="Core-binding (CB)" evidence="7">
    <location>
        <begin position="49"/>
        <end position="130"/>
    </location>
</feature>
<dbReference type="GO" id="GO:0015074">
    <property type="term" value="P:DNA integration"/>
    <property type="evidence" value="ECO:0007669"/>
    <property type="project" value="UniProtKB-KW"/>
</dbReference>
<feature type="domain" description="Tyr recombinase" evidence="6">
    <location>
        <begin position="150"/>
        <end position="326"/>
    </location>
</feature>
<dbReference type="KEGG" id="bgok:Pr1d_32230"/>
<evidence type="ECO:0000259" key="6">
    <source>
        <dbReference type="PROSITE" id="PS51898"/>
    </source>
</evidence>
<protein>
    <submittedName>
        <fullName evidence="8">Tyrosine recombinase XerD</fullName>
    </submittedName>
</protein>
<evidence type="ECO:0000256" key="1">
    <source>
        <dbReference type="ARBA" id="ARBA00008857"/>
    </source>
</evidence>
<dbReference type="GO" id="GO:0003677">
    <property type="term" value="F:DNA binding"/>
    <property type="evidence" value="ECO:0007669"/>
    <property type="project" value="UniProtKB-UniRule"/>
</dbReference>
<dbReference type="InterPro" id="IPR010998">
    <property type="entry name" value="Integrase_recombinase_N"/>
</dbReference>